<dbReference type="InterPro" id="IPR050976">
    <property type="entry name" value="Snaclec"/>
</dbReference>
<dbReference type="InterPro" id="IPR016186">
    <property type="entry name" value="C-type_lectin-like/link_sf"/>
</dbReference>
<dbReference type="Gene3D" id="3.10.100.10">
    <property type="entry name" value="Mannose-Binding Protein A, subunit A"/>
    <property type="match status" value="1"/>
</dbReference>
<comment type="caution">
    <text evidence="2">Lacks conserved residue(s) required for the propagation of feature annotation.</text>
</comment>
<dbReference type="PROSITE" id="PS00615">
    <property type="entry name" value="C_TYPE_LECTIN_1"/>
    <property type="match status" value="1"/>
</dbReference>
<accession>A0AAV5WNH8</accession>
<gene>
    <name evidence="5" type="ORF">PFISCL1PPCAC_23480</name>
</gene>
<evidence type="ECO:0000259" key="4">
    <source>
        <dbReference type="PROSITE" id="PS50041"/>
    </source>
</evidence>
<dbReference type="SUPFAM" id="SSF56436">
    <property type="entry name" value="C-type lectin-like"/>
    <property type="match status" value="1"/>
</dbReference>
<keyword evidence="1" id="KW-1015">Disulfide bond</keyword>
<dbReference type="Gene3D" id="2.60.120.290">
    <property type="entry name" value="Spermadhesin, CUB domain"/>
    <property type="match status" value="1"/>
</dbReference>
<proteinExistence type="predicted"/>
<evidence type="ECO:0000313" key="5">
    <source>
        <dbReference type="EMBL" id="GMT32183.1"/>
    </source>
</evidence>
<feature type="non-terminal residue" evidence="5">
    <location>
        <position position="1"/>
    </location>
</feature>
<dbReference type="EMBL" id="BTSY01000006">
    <property type="protein sequence ID" value="GMT32183.1"/>
    <property type="molecule type" value="Genomic_DNA"/>
</dbReference>
<dbReference type="PROSITE" id="PS50041">
    <property type="entry name" value="C_TYPE_LECTIN_2"/>
    <property type="match status" value="1"/>
</dbReference>
<dbReference type="InterPro" id="IPR035914">
    <property type="entry name" value="Sperma_CUB_dom_sf"/>
</dbReference>
<evidence type="ECO:0000259" key="3">
    <source>
        <dbReference type="PROSITE" id="PS01180"/>
    </source>
</evidence>
<evidence type="ECO:0008006" key="7">
    <source>
        <dbReference type="Google" id="ProtNLM"/>
    </source>
</evidence>
<protein>
    <recommendedName>
        <fullName evidence="7">C-type lectin</fullName>
    </recommendedName>
</protein>
<dbReference type="CDD" id="cd00037">
    <property type="entry name" value="CLECT"/>
    <property type="match status" value="1"/>
</dbReference>
<dbReference type="Pfam" id="PF00431">
    <property type="entry name" value="CUB"/>
    <property type="match status" value="1"/>
</dbReference>
<dbReference type="Pfam" id="PF00059">
    <property type="entry name" value="Lectin_C"/>
    <property type="match status" value="1"/>
</dbReference>
<name>A0AAV5WNH8_9BILA</name>
<feature type="domain" description="CUB" evidence="3">
    <location>
        <begin position="147"/>
        <end position="256"/>
    </location>
</feature>
<organism evidence="5 6">
    <name type="scientific">Pristionchus fissidentatus</name>
    <dbReference type="NCBI Taxonomy" id="1538716"/>
    <lineage>
        <taxon>Eukaryota</taxon>
        <taxon>Metazoa</taxon>
        <taxon>Ecdysozoa</taxon>
        <taxon>Nematoda</taxon>
        <taxon>Chromadorea</taxon>
        <taxon>Rhabditida</taxon>
        <taxon>Rhabditina</taxon>
        <taxon>Diplogasteromorpha</taxon>
        <taxon>Diplogasteroidea</taxon>
        <taxon>Neodiplogasteridae</taxon>
        <taxon>Pristionchus</taxon>
    </lineage>
</organism>
<dbReference type="PROSITE" id="PS01180">
    <property type="entry name" value="CUB"/>
    <property type="match status" value="1"/>
</dbReference>
<dbReference type="InterPro" id="IPR018378">
    <property type="entry name" value="C-type_lectin_CS"/>
</dbReference>
<dbReference type="InterPro" id="IPR016187">
    <property type="entry name" value="CTDL_fold"/>
</dbReference>
<evidence type="ECO:0000256" key="2">
    <source>
        <dbReference type="PROSITE-ProRule" id="PRU00059"/>
    </source>
</evidence>
<dbReference type="SMART" id="SM00034">
    <property type="entry name" value="CLECT"/>
    <property type="match status" value="1"/>
</dbReference>
<keyword evidence="6" id="KW-1185">Reference proteome</keyword>
<dbReference type="PANTHER" id="PTHR22991">
    <property type="entry name" value="PROTEIN CBG13490"/>
    <property type="match status" value="1"/>
</dbReference>
<dbReference type="PANTHER" id="PTHR22991:SF40">
    <property type="entry name" value="PROTEIN CBG13490"/>
    <property type="match status" value="1"/>
</dbReference>
<dbReference type="InterPro" id="IPR001304">
    <property type="entry name" value="C-type_lectin-like"/>
</dbReference>
<sequence length="256" mass="27900">AASPCDNFDLLQSGKSSDTCYKVKESAATWQTAADTCKNEGAFLAVVHDQTLNDFIRRTSVSNGFLDGVHIGIQKDSNGNYTWADGSDIDYDNFVAGFPNDQYGNCVAMETGFMPGQWMNVDCYNTKLPYVCTKPAFYATNPQPAGCPEKSQYAPGEEMFSPSYPQAPGVSGCDYILLEPSNQKRAEVEITFLEANTCCDTLTIYDGLFGSNILKTLTGFNGSPVTVRANSNAIRLHWNATSGAHVRGFHAKMNIL</sequence>
<dbReference type="AlphaFoldDB" id="A0AAV5WNH8"/>
<reference evidence="5" key="1">
    <citation type="submission" date="2023-10" db="EMBL/GenBank/DDBJ databases">
        <title>Genome assembly of Pristionchus species.</title>
        <authorList>
            <person name="Yoshida K."/>
            <person name="Sommer R.J."/>
        </authorList>
    </citation>
    <scope>NUCLEOTIDE SEQUENCE</scope>
    <source>
        <strain evidence="5">RS5133</strain>
    </source>
</reference>
<feature type="domain" description="C-type lectin" evidence="4">
    <location>
        <begin position="16"/>
        <end position="123"/>
    </location>
</feature>
<feature type="non-terminal residue" evidence="5">
    <location>
        <position position="256"/>
    </location>
</feature>
<evidence type="ECO:0000313" key="6">
    <source>
        <dbReference type="Proteomes" id="UP001432322"/>
    </source>
</evidence>
<dbReference type="Proteomes" id="UP001432322">
    <property type="component" value="Unassembled WGS sequence"/>
</dbReference>
<comment type="caution">
    <text evidence="5">The sequence shown here is derived from an EMBL/GenBank/DDBJ whole genome shotgun (WGS) entry which is preliminary data.</text>
</comment>
<dbReference type="SUPFAM" id="SSF49854">
    <property type="entry name" value="Spermadhesin, CUB domain"/>
    <property type="match status" value="1"/>
</dbReference>
<dbReference type="InterPro" id="IPR000859">
    <property type="entry name" value="CUB_dom"/>
</dbReference>
<evidence type="ECO:0000256" key="1">
    <source>
        <dbReference type="ARBA" id="ARBA00023157"/>
    </source>
</evidence>